<dbReference type="InterPro" id="IPR007899">
    <property type="entry name" value="CHAD_dom"/>
</dbReference>
<evidence type="ECO:0008006" key="5">
    <source>
        <dbReference type="Google" id="ProtNLM"/>
    </source>
</evidence>
<dbReference type="EMBL" id="PHIG01000031">
    <property type="protein sequence ID" value="PJK29756.1"/>
    <property type="molecule type" value="Genomic_DNA"/>
</dbReference>
<proteinExistence type="predicted"/>
<feature type="domain" description="CYTH" evidence="1">
    <location>
        <begin position="12"/>
        <end position="205"/>
    </location>
</feature>
<dbReference type="PROSITE" id="PS51708">
    <property type="entry name" value="CHAD"/>
    <property type="match status" value="1"/>
</dbReference>
<evidence type="ECO:0000259" key="1">
    <source>
        <dbReference type="PROSITE" id="PS51707"/>
    </source>
</evidence>
<feature type="domain" description="CHAD" evidence="2">
    <location>
        <begin position="220"/>
        <end position="502"/>
    </location>
</feature>
<dbReference type="PANTHER" id="PTHR39339">
    <property type="entry name" value="SLR1444 PROTEIN"/>
    <property type="match status" value="1"/>
</dbReference>
<dbReference type="Pfam" id="PF01928">
    <property type="entry name" value="CYTH"/>
    <property type="match status" value="1"/>
</dbReference>
<reference evidence="3 4" key="1">
    <citation type="submission" date="2017-11" db="EMBL/GenBank/DDBJ databases">
        <title>Draft genome sequence of Rhizobiales bacterium SY3-13.</title>
        <authorList>
            <person name="Sun C."/>
        </authorList>
    </citation>
    <scope>NUCLEOTIDE SEQUENCE [LARGE SCALE GENOMIC DNA]</scope>
    <source>
        <strain evidence="3 4">SY3-13</strain>
    </source>
</reference>
<dbReference type="InterPro" id="IPR033469">
    <property type="entry name" value="CYTH-like_dom_sf"/>
</dbReference>
<dbReference type="SMART" id="SM01118">
    <property type="entry name" value="CYTH"/>
    <property type="match status" value="1"/>
</dbReference>
<dbReference type="InterPro" id="IPR023577">
    <property type="entry name" value="CYTH_domain"/>
</dbReference>
<dbReference type="Gene3D" id="1.40.20.10">
    <property type="entry name" value="CHAD domain"/>
    <property type="match status" value="1"/>
</dbReference>
<dbReference type="Pfam" id="PF05235">
    <property type="entry name" value="CHAD"/>
    <property type="match status" value="1"/>
</dbReference>
<dbReference type="AlphaFoldDB" id="A0A2M9G248"/>
<comment type="caution">
    <text evidence="3">The sequence shown here is derived from an EMBL/GenBank/DDBJ whole genome shotgun (WGS) entry which is preliminary data.</text>
</comment>
<gene>
    <name evidence="3" type="ORF">CVT23_08220</name>
</gene>
<dbReference type="SUPFAM" id="SSF55154">
    <property type="entry name" value="CYTH-like phosphatases"/>
    <property type="match status" value="1"/>
</dbReference>
<evidence type="ECO:0000313" key="4">
    <source>
        <dbReference type="Proteomes" id="UP000229498"/>
    </source>
</evidence>
<name>A0A2M9G248_9PROT</name>
<keyword evidence="4" id="KW-1185">Reference proteome</keyword>
<dbReference type="SMART" id="SM00880">
    <property type="entry name" value="CHAD"/>
    <property type="match status" value="1"/>
</dbReference>
<evidence type="ECO:0000313" key="3">
    <source>
        <dbReference type="EMBL" id="PJK29756.1"/>
    </source>
</evidence>
<dbReference type="Gene3D" id="2.40.320.10">
    <property type="entry name" value="Hypothetical Protein Pfu-838710-001"/>
    <property type="match status" value="1"/>
</dbReference>
<organism evidence="3 4">
    <name type="scientific">Minwuia thermotolerans</name>
    <dbReference type="NCBI Taxonomy" id="2056226"/>
    <lineage>
        <taxon>Bacteria</taxon>
        <taxon>Pseudomonadati</taxon>
        <taxon>Pseudomonadota</taxon>
        <taxon>Alphaproteobacteria</taxon>
        <taxon>Minwuiales</taxon>
        <taxon>Minwuiaceae</taxon>
        <taxon>Minwuia</taxon>
    </lineage>
</organism>
<dbReference type="PANTHER" id="PTHR39339:SF1">
    <property type="entry name" value="CHAD DOMAIN-CONTAINING PROTEIN"/>
    <property type="match status" value="1"/>
</dbReference>
<accession>A0A2M9G248</accession>
<evidence type="ECO:0000259" key="2">
    <source>
        <dbReference type="PROSITE" id="PS51708"/>
    </source>
</evidence>
<dbReference type="PROSITE" id="PS51707">
    <property type="entry name" value="CYTH"/>
    <property type="match status" value="1"/>
</dbReference>
<protein>
    <recommendedName>
        <fullName evidence="5">Inorganic triphosphatase</fullName>
    </recommendedName>
</protein>
<dbReference type="OrthoDB" id="9777271at2"/>
<sequence>MAPREAEMTDAPVEVEIKLTGPARVLKAALADLGRGEQKMTDVVSVYHDTADDRLWRKGFTFRLRDKGGEHILTLKREGQGELARGEWETALDAPAADPGLLPAGAPRGELGVILPEELSERHRTVVRRTKKIVEFGGAVLECSLDAGRIEAGDRRMPVGELELELLKGEPRAVLAAAEMLLSKHALALEPRSKAARGMELAGGAPPAWRKARKPELGPGDTVNRAIARILGETATQIMANIPAAADGRDPEGVHQLRVALRRLRSAFKVFGKAIGAEAERLDERARPVLKALGPARDLDVFLAETLPPVAAAHGEARGLKLLTEAAEARQAAAYAAVRELCAGRELSRLIVKVMLLAEDMAGPGDLSEPLPAFAARVLDKRFRKARKKGRDFETMPTAQRHEVRIAVKKFRYALDFFQSLYPDDSIGPFRESLRALQDDLGRMNDATVAEGLAENLAAGQPEAMVGAALVKGWYTHRLKAVEPHMIAAWNDFRAAAPFWRD</sequence>
<dbReference type="Proteomes" id="UP000229498">
    <property type="component" value="Unassembled WGS sequence"/>
</dbReference>
<dbReference type="InterPro" id="IPR038186">
    <property type="entry name" value="CHAD_dom_sf"/>
</dbReference>